<dbReference type="Proteomes" id="UP001217776">
    <property type="component" value="Unassembled WGS sequence"/>
</dbReference>
<keyword evidence="1" id="KW-0175">Coiled coil</keyword>
<protein>
    <submittedName>
        <fullName evidence="5">Uncharacterized protein</fullName>
    </submittedName>
</protein>
<dbReference type="EMBL" id="JAQNVG010000004">
    <property type="protein sequence ID" value="MDC2234728.1"/>
    <property type="molecule type" value="Genomic_DNA"/>
</dbReference>
<evidence type="ECO:0000313" key="5">
    <source>
        <dbReference type="EMBL" id="MDC2234728.1"/>
    </source>
</evidence>
<evidence type="ECO:0000313" key="8">
    <source>
        <dbReference type="Proteomes" id="UP000095576"/>
    </source>
</evidence>
<reference evidence="6" key="3">
    <citation type="submission" date="2021-06" db="EMBL/GenBank/DDBJ databases">
        <title>Interrogation of the integrated mobile genetic elements in gut-associated Bacteroides with a consensus prediction approach.</title>
        <authorList>
            <person name="Campbell D.E."/>
            <person name="Leigh J.R."/>
            <person name="Kim T."/>
            <person name="England W."/>
            <person name="Whitaker R.J."/>
            <person name="Degnan P.H."/>
        </authorList>
    </citation>
    <scope>NUCLEOTIDE SEQUENCE</scope>
    <source>
        <strain evidence="7">VPI-3443</strain>
        <strain evidence="6">VPI-BTDOT2</strain>
    </source>
</reference>
<dbReference type="KEGG" id="btho:Btheta7330_02408"/>
<feature type="coiled-coil region" evidence="1">
    <location>
        <begin position="4"/>
        <end position="57"/>
    </location>
</feature>
<dbReference type="EMBL" id="CP083681">
    <property type="protein sequence ID" value="UYU73302.1"/>
    <property type="molecule type" value="Genomic_DNA"/>
</dbReference>
<accession>A0A0P0FLK0</accession>
<dbReference type="PATRIC" id="fig|818.23.peg.2488"/>
<dbReference type="EMBL" id="CP083685">
    <property type="protein sequence ID" value="UYU90325.1"/>
    <property type="molecule type" value="Genomic_DNA"/>
</dbReference>
<dbReference type="EMBL" id="JAHYQA010000004">
    <property type="protein sequence ID" value="MCE9237222.1"/>
    <property type="molecule type" value="Genomic_DNA"/>
</dbReference>
<evidence type="ECO:0000313" key="6">
    <source>
        <dbReference type="EMBL" id="UYU73302.1"/>
    </source>
</evidence>
<reference evidence="3 8" key="1">
    <citation type="submission" date="2015-09" db="EMBL/GenBank/DDBJ databases">
        <authorList>
            <consortium name="Pathogen Informatics"/>
        </authorList>
    </citation>
    <scope>NUCLEOTIDE SEQUENCE [LARGE SCALE GENOMIC DNA]</scope>
    <source>
        <strain evidence="3 8">2789STDY5834899</strain>
    </source>
</reference>
<evidence type="ECO:0000313" key="2">
    <source>
        <dbReference type="EMBL" id="BCA50263.1"/>
    </source>
</evidence>
<dbReference type="GeneID" id="60926754"/>
<accession>C6IGC8</accession>
<dbReference type="RefSeq" id="WP_008761485.1">
    <property type="nucleotide sequence ID" value="NZ_AP022660.1"/>
</dbReference>
<evidence type="ECO:0000313" key="3">
    <source>
        <dbReference type="EMBL" id="CUO87515.1"/>
    </source>
</evidence>
<reference evidence="4" key="4">
    <citation type="submission" date="2021-07" db="EMBL/GenBank/DDBJ databases">
        <title>Comparative genomics of Bacteroides fragilis group isolates reveals species-dependent resistance mechanisms and validates clinical tools for resistance prediction.</title>
        <authorList>
            <person name="Wallace M.J."/>
            <person name="Jean S."/>
            <person name="Wallace M.A."/>
            <person name="Carey-Ann B.D."/>
            <person name="Dantas G."/>
        </authorList>
    </citation>
    <scope>NUCLEOTIDE SEQUENCE</scope>
    <source>
        <strain evidence="4">BJH_160</strain>
    </source>
</reference>
<evidence type="ECO:0000313" key="10">
    <source>
        <dbReference type="Proteomes" id="UP001217776"/>
    </source>
</evidence>
<proteinExistence type="predicted"/>
<evidence type="ECO:0000313" key="7">
    <source>
        <dbReference type="EMBL" id="UYU90325.1"/>
    </source>
</evidence>
<reference evidence="2 9" key="2">
    <citation type="submission" date="2020-02" db="EMBL/GenBank/DDBJ databases">
        <title>Whole-genome sequencing and comparative analysis of the genomes of Bacteroides thetaiotaomicron and Escherichia coli isolated from a healthy resident in Vietnam.</title>
        <authorList>
            <person name="Mohsin M."/>
            <person name="Tanaka K."/>
            <person name="Kawahara R."/>
            <person name="Kondo S."/>
            <person name="Noguchi H."/>
            <person name="Motooka D."/>
            <person name="Nakamura S."/>
            <person name="Khong D.T."/>
            <person name="Nguyen T.N."/>
            <person name="Tran H.T."/>
            <person name="Yamamoto Y."/>
        </authorList>
    </citation>
    <scope>NUCLEOTIDE SEQUENCE [LARGE SCALE GENOMIC DNA]</scope>
    <source>
        <strain evidence="2 9">F9-2</strain>
    </source>
</reference>
<dbReference type="Proteomes" id="UP001162960">
    <property type="component" value="Chromosome"/>
</dbReference>
<dbReference type="Proteomes" id="UP001156216">
    <property type="component" value="Chromosome"/>
</dbReference>
<evidence type="ECO:0000313" key="4">
    <source>
        <dbReference type="EMBL" id="MCE9237222.1"/>
    </source>
</evidence>
<sequence>MSRRSQLEHEVSVAQERIKKAAKDTPKDIIKLWEQDLVDLELELNNLVDDEEDNNED</sequence>
<reference evidence="5" key="5">
    <citation type="submission" date="2022-10" db="EMBL/GenBank/DDBJ databases">
        <title>Human gut microbiome strain richness.</title>
        <authorList>
            <person name="Chen-Liaw A."/>
        </authorList>
    </citation>
    <scope>NUCLEOTIDE SEQUENCE</scope>
    <source>
        <strain evidence="5">1001283st1_A3_1001283B150304_161114</strain>
    </source>
</reference>
<dbReference type="EMBL" id="CZAP01000001">
    <property type="protein sequence ID" value="CUO87515.1"/>
    <property type="molecule type" value="Genomic_DNA"/>
</dbReference>
<gene>
    <name evidence="2" type="ORF">BatF92_22050</name>
    <name evidence="3" type="ORF">ERS852511_00421</name>
    <name evidence="4" type="ORF">K0H07_08630</name>
    <name evidence="6" type="ORF">KQP59_09405</name>
    <name evidence="7" type="ORF">KQP74_20675</name>
    <name evidence="5" type="ORF">PO127_03060</name>
</gene>
<dbReference type="AlphaFoldDB" id="A0A0P0FLK0"/>
<organism evidence="5 10">
    <name type="scientific">Bacteroides thetaiotaomicron</name>
    <dbReference type="NCBI Taxonomy" id="818"/>
    <lineage>
        <taxon>Bacteria</taxon>
        <taxon>Pseudomonadati</taxon>
        <taxon>Bacteroidota</taxon>
        <taxon>Bacteroidia</taxon>
        <taxon>Bacteroidales</taxon>
        <taxon>Bacteroidaceae</taxon>
        <taxon>Bacteroides</taxon>
    </lineage>
</organism>
<dbReference type="Proteomes" id="UP000095576">
    <property type="component" value="Unassembled WGS sequence"/>
</dbReference>
<dbReference type="EMBL" id="AP022660">
    <property type="protein sequence ID" value="BCA50263.1"/>
    <property type="molecule type" value="Genomic_DNA"/>
</dbReference>
<evidence type="ECO:0000256" key="1">
    <source>
        <dbReference type="SAM" id="Coils"/>
    </source>
</evidence>
<dbReference type="Proteomes" id="UP000500882">
    <property type="component" value="Chromosome"/>
</dbReference>
<dbReference type="Proteomes" id="UP001200544">
    <property type="component" value="Unassembled WGS sequence"/>
</dbReference>
<name>A0A0P0FLK0_BACT4</name>
<evidence type="ECO:0000313" key="9">
    <source>
        <dbReference type="Proteomes" id="UP000500882"/>
    </source>
</evidence>